<dbReference type="Gene3D" id="2.60.40.10">
    <property type="entry name" value="Immunoglobulins"/>
    <property type="match status" value="1"/>
</dbReference>
<evidence type="ECO:0000256" key="1">
    <source>
        <dbReference type="ARBA" id="ARBA00022737"/>
    </source>
</evidence>
<keyword evidence="6" id="KW-1185">Reference proteome</keyword>
<accession>A0ABR2MM57</accession>
<gene>
    <name evidence="5" type="primary">GEX2</name>
    <name evidence="5" type="ORF">KSP40_PGU016889</name>
</gene>
<comment type="caution">
    <text evidence="5">The sequence shown here is derived from an EMBL/GenBank/DDBJ whole genome shotgun (WGS) entry which is preliminary data.</text>
</comment>
<dbReference type="Pfam" id="PF17803">
    <property type="entry name" value="Cadherin_4"/>
    <property type="match status" value="1"/>
</dbReference>
<dbReference type="PROSITE" id="PS50194">
    <property type="entry name" value="FILAMIN_REPEAT"/>
    <property type="match status" value="1"/>
</dbReference>
<protein>
    <submittedName>
        <fullName evidence="5">Protein GAMETE EXPRESSED 2</fullName>
    </submittedName>
</protein>
<feature type="region of interest" description="Disordered" evidence="3">
    <location>
        <begin position="252"/>
        <end position="296"/>
    </location>
</feature>
<proteinExistence type="predicted"/>
<evidence type="ECO:0000256" key="2">
    <source>
        <dbReference type="PROSITE-ProRule" id="PRU00087"/>
    </source>
</evidence>
<dbReference type="PANTHER" id="PTHR38537">
    <property type="entry name" value="JITTERBUG, ISOFORM N"/>
    <property type="match status" value="1"/>
</dbReference>
<evidence type="ECO:0000313" key="5">
    <source>
        <dbReference type="EMBL" id="KAK8965176.1"/>
    </source>
</evidence>
<keyword evidence="1" id="KW-0677">Repeat</keyword>
<dbReference type="InterPro" id="IPR044801">
    <property type="entry name" value="Filamin"/>
</dbReference>
<evidence type="ECO:0000313" key="6">
    <source>
        <dbReference type="Proteomes" id="UP001412067"/>
    </source>
</evidence>
<dbReference type="PANTHER" id="PTHR38537:SF8">
    <property type="entry name" value="FILAMIN-A"/>
    <property type="match status" value="1"/>
</dbReference>
<feature type="compositionally biased region" description="Basic and acidic residues" evidence="3">
    <location>
        <begin position="281"/>
        <end position="296"/>
    </location>
</feature>
<dbReference type="EMBL" id="JBBWWR010000006">
    <property type="protein sequence ID" value="KAK8965176.1"/>
    <property type="molecule type" value="Genomic_DNA"/>
</dbReference>
<sequence>MGVVDTSKSKVLNLESEVKQLGNNEVLVELVDSYWNHVPSQEKNLNLQLQGPNSSMLLKTAFVESKDGLYTGYYLSKIPGTYNICISFAEMILYPCPIMVHLHERNYFPEANNDSVSVWEDESVVFDILSNDYASDGQANNCPTVQKVNQIDKGKDIIGARIVVLCYEGGRYGHLSTASRSNNPPRANLIEREGDDVESLEELRKSFEKCPLNSAACYATCNKYKSEENKEGNLSGIYMFDVHDFRTRPSVRPCRPRWPLSSPKGTRRKGSSKSGSAASRPCDKEAGKKELMAKKL</sequence>
<evidence type="ECO:0000259" key="4">
    <source>
        <dbReference type="Pfam" id="PF17803"/>
    </source>
</evidence>
<dbReference type="InterPro" id="IPR013783">
    <property type="entry name" value="Ig-like_fold"/>
</dbReference>
<dbReference type="InterPro" id="IPR017868">
    <property type="entry name" value="Filamin/ABP280_repeat-like"/>
</dbReference>
<dbReference type="InterPro" id="IPR040853">
    <property type="entry name" value="RapA2_cadherin-like"/>
</dbReference>
<feature type="repeat" description="Filamin" evidence="2">
    <location>
        <begin position="1"/>
        <end position="102"/>
    </location>
</feature>
<name>A0ABR2MM57_9ASPA</name>
<reference evidence="5 6" key="1">
    <citation type="journal article" date="2022" name="Nat. Plants">
        <title>Genomes of leafy and leafless Platanthera orchids illuminate the evolution of mycoheterotrophy.</title>
        <authorList>
            <person name="Li M.H."/>
            <person name="Liu K.W."/>
            <person name="Li Z."/>
            <person name="Lu H.C."/>
            <person name="Ye Q.L."/>
            <person name="Zhang D."/>
            <person name="Wang J.Y."/>
            <person name="Li Y.F."/>
            <person name="Zhong Z.M."/>
            <person name="Liu X."/>
            <person name="Yu X."/>
            <person name="Liu D.K."/>
            <person name="Tu X.D."/>
            <person name="Liu B."/>
            <person name="Hao Y."/>
            <person name="Liao X.Y."/>
            <person name="Jiang Y.T."/>
            <person name="Sun W.H."/>
            <person name="Chen J."/>
            <person name="Chen Y.Q."/>
            <person name="Ai Y."/>
            <person name="Zhai J.W."/>
            <person name="Wu S.S."/>
            <person name="Zhou Z."/>
            <person name="Hsiao Y.Y."/>
            <person name="Wu W.L."/>
            <person name="Chen Y.Y."/>
            <person name="Lin Y.F."/>
            <person name="Hsu J.L."/>
            <person name="Li C.Y."/>
            <person name="Wang Z.W."/>
            <person name="Zhao X."/>
            <person name="Zhong W.Y."/>
            <person name="Ma X.K."/>
            <person name="Ma L."/>
            <person name="Huang J."/>
            <person name="Chen G.Z."/>
            <person name="Huang M.Z."/>
            <person name="Huang L."/>
            <person name="Peng D.H."/>
            <person name="Luo Y.B."/>
            <person name="Zou S.Q."/>
            <person name="Chen S.P."/>
            <person name="Lan S."/>
            <person name="Tsai W.C."/>
            <person name="Van de Peer Y."/>
            <person name="Liu Z.J."/>
        </authorList>
    </citation>
    <scope>NUCLEOTIDE SEQUENCE [LARGE SCALE GENOMIC DNA]</scope>
    <source>
        <strain evidence="5">Lor288</strain>
    </source>
</reference>
<dbReference type="Proteomes" id="UP001412067">
    <property type="component" value="Unassembled WGS sequence"/>
</dbReference>
<organism evidence="5 6">
    <name type="scientific">Platanthera guangdongensis</name>
    <dbReference type="NCBI Taxonomy" id="2320717"/>
    <lineage>
        <taxon>Eukaryota</taxon>
        <taxon>Viridiplantae</taxon>
        <taxon>Streptophyta</taxon>
        <taxon>Embryophyta</taxon>
        <taxon>Tracheophyta</taxon>
        <taxon>Spermatophyta</taxon>
        <taxon>Magnoliopsida</taxon>
        <taxon>Liliopsida</taxon>
        <taxon>Asparagales</taxon>
        <taxon>Orchidaceae</taxon>
        <taxon>Orchidoideae</taxon>
        <taxon>Orchideae</taxon>
        <taxon>Orchidinae</taxon>
        <taxon>Platanthera</taxon>
    </lineage>
</organism>
<dbReference type="SUPFAM" id="SSF81296">
    <property type="entry name" value="E set domains"/>
    <property type="match status" value="1"/>
</dbReference>
<feature type="domain" description="RapA2 cadherin-like" evidence="4">
    <location>
        <begin position="104"/>
        <end position="153"/>
    </location>
</feature>
<evidence type="ECO:0000256" key="3">
    <source>
        <dbReference type="SAM" id="MobiDB-lite"/>
    </source>
</evidence>
<dbReference type="InterPro" id="IPR014756">
    <property type="entry name" value="Ig_E-set"/>
</dbReference>